<feature type="compositionally biased region" description="Low complexity" evidence="2">
    <location>
        <begin position="101"/>
        <end position="112"/>
    </location>
</feature>
<proteinExistence type="predicted"/>
<organism evidence="3 4">
    <name type="scientific">Azospirillum argentinense</name>
    <dbReference type="NCBI Taxonomy" id="2970906"/>
    <lineage>
        <taxon>Bacteria</taxon>
        <taxon>Pseudomonadati</taxon>
        <taxon>Pseudomonadota</taxon>
        <taxon>Alphaproteobacteria</taxon>
        <taxon>Rhodospirillales</taxon>
        <taxon>Azospirillaceae</taxon>
        <taxon>Azospirillum</taxon>
    </lineage>
</organism>
<keyword evidence="1" id="KW-0802">TPR repeat</keyword>
<gene>
    <name evidence="3" type="ORF">C1S70_30320</name>
</gene>
<dbReference type="SUPFAM" id="SSF48452">
    <property type="entry name" value="TPR-like"/>
    <property type="match status" value="1"/>
</dbReference>
<evidence type="ECO:0000256" key="1">
    <source>
        <dbReference type="PROSITE-ProRule" id="PRU00339"/>
    </source>
</evidence>
<protein>
    <submittedName>
        <fullName evidence="3">Uncharacterized protein</fullName>
    </submittedName>
</protein>
<feature type="repeat" description="TPR" evidence="1">
    <location>
        <begin position="24"/>
        <end position="57"/>
    </location>
</feature>
<sequence>MQQSVMSEDQIDAWRAAIRRATFANCYYEMGIAIRRDGDGASAIHHFRQARDIQPDHWRAAYGLAEALRDGRWSSAPILARRRKSSCRPLILSYADGRPNTPTSTPSPTSCG</sequence>
<evidence type="ECO:0000313" key="3">
    <source>
        <dbReference type="EMBL" id="PNQ95185.1"/>
    </source>
</evidence>
<dbReference type="PROSITE" id="PS50005">
    <property type="entry name" value="TPR"/>
    <property type="match status" value="1"/>
</dbReference>
<keyword evidence="3" id="KW-0614">Plasmid</keyword>
<feature type="region of interest" description="Disordered" evidence="2">
    <location>
        <begin position="93"/>
        <end position="112"/>
    </location>
</feature>
<reference evidence="3 4" key="1">
    <citation type="submission" date="2018-01" db="EMBL/GenBank/DDBJ databases">
        <title>Whole genome sequence of Azospirillum brasilense REC3 isolated from strawberry roots.</title>
        <authorList>
            <person name="Fontana C.A."/>
            <person name="Salazar S.M."/>
            <person name="Bassi D."/>
            <person name="Puglisi E."/>
            <person name="Lovaisa N.C."/>
            <person name="Toffoli L.M."/>
            <person name="Pedraza R."/>
            <person name="Cocconcelli P.S."/>
        </authorList>
    </citation>
    <scope>NUCLEOTIDE SEQUENCE [LARGE SCALE GENOMIC DNA]</scope>
    <source>
        <strain evidence="3 4">REC3</strain>
        <plasmid evidence="3">p38unnamed</plasmid>
    </source>
</reference>
<evidence type="ECO:0000256" key="2">
    <source>
        <dbReference type="SAM" id="MobiDB-lite"/>
    </source>
</evidence>
<accession>A0A2K1FRN4</accession>
<dbReference type="EMBL" id="POWG01000058">
    <property type="protein sequence ID" value="PNQ95185.1"/>
    <property type="molecule type" value="Genomic_DNA"/>
</dbReference>
<dbReference type="InterPro" id="IPR011990">
    <property type="entry name" value="TPR-like_helical_dom_sf"/>
</dbReference>
<evidence type="ECO:0000313" key="4">
    <source>
        <dbReference type="Proteomes" id="UP000236268"/>
    </source>
</evidence>
<comment type="caution">
    <text evidence="3">The sequence shown here is derived from an EMBL/GenBank/DDBJ whole genome shotgun (WGS) entry which is preliminary data.</text>
</comment>
<dbReference type="InterPro" id="IPR019734">
    <property type="entry name" value="TPR_rpt"/>
</dbReference>
<dbReference type="Gene3D" id="1.25.40.10">
    <property type="entry name" value="Tetratricopeptide repeat domain"/>
    <property type="match status" value="1"/>
</dbReference>
<dbReference type="RefSeq" id="WP_103041597.1">
    <property type="nucleotide sequence ID" value="NZ_POWG01000058.1"/>
</dbReference>
<dbReference type="Proteomes" id="UP000236268">
    <property type="component" value="Unassembled WGS sequence"/>
</dbReference>
<geneLocation type="plasmid" evidence="3">
    <name>p38unnamed</name>
</geneLocation>
<dbReference type="AlphaFoldDB" id="A0A2K1FRN4"/>
<name>A0A2K1FRN4_9PROT</name>